<accession>A0A2G8JHY2</accession>
<dbReference type="Pfam" id="PF24781">
    <property type="entry name" value="FANCA_helical"/>
    <property type="match status" value="1"/>
</dbReference>
<evidence type="ECO:0000259" key="2">
    <source>
        <dbReference type="Pfam" id="PF24781"/>
    </source>
</evidence>
<dbReference type="GO" id="GO:0043240">
    <property type="term" value="C:Fanconi anaemia nuclear complex"/>
    <property type="evidence" value="ECO:0007669"/>
    <property type="project" value="InterPro"/>
</dbReference>
<reference evidence="4 5" key="1">
    <citation type="journal article" date="2017" name="PLoS Biol.">
        <title>The sea cucumber genome provides insights into morphological evolution and visceral regeneration.</title>
        <authorList>
            <person name="Zhang X."/>
            <person name="Sun L."/>
            <person name="Yuan J."/>
            <person name="Sun Y."/>
            <person name="Gao Y."/>
            <person name="Zhang L."/>
            <person name="Li S."/>
            <person name="Dai H."/>
            <person name="Hamel J.F."/>
            <person name="Liu C."/>
            <person name="Yu Y."/>
            <person name="Liu S."/>
            <person name="Lin W."/>
            <person name="Guo K."/>
            <person name="Jin S."/>
            <person name="Xu P."/>
            <person name="Storey K.B."/>
            <person name="Huan P."/>
            <person name="Zhang T."/>
            <person name="Zhou Y."/>
            <person name="Zhang J."/>
            <person name="Lin C."/>
            <person name="Li X."/>
            <person name="Xing L."/>
            <person name="Huo D."/>
            <person name="Sun M."/>
            <person name="Wang L."/>
            <person name="Mercier A."/>
            <person name="Li F."/>
            <person name="Yang H."/>
            <person name="Xiang J."/>
        </authorList>
    </citation>
    <scope>NUCLEOTIDE SEQUENCE [LARGE SCALE GENOMIC DNA]</scope>
    <source>
        <strain evidence="4">Shaxun</strain>
        <tissue evidence="4">Muscle</tissue>
    </source>
</reference>
<dbReference type="EMBL" id="MRZV01001921">
    <property type="protein sequence ID" value="PIK35356.1"/>
    <property type="molecule type" value="Genomic_DNA"/>
</dbReference>
<dbReference type="PANTHER" id="PTHR12047:SF2">
    <property type="entry name" value="FANCONI ANEMIA GROUP A PROTEIN"/>
    <property type="match status" value="1"/>
</dbReference>
<dbReference type="InterPro" id="IPR003516">
    <property type="entry name" value="FANCA"/>
</dbReference>
<dbReference type="Proteomes" id="UP000230750">
    <property type="component" value="Unassembled WGS sequence"/>
</dbReference>
<dbReference type="InterPro" id="IPR055386">
    <property type="entry name" value="FANCA_helical"/>
</dbReference>
<gene>
    <name evidence="4" type="ORF">BSL78_27818</name>
</gene>
<keyword evidence="5" id="KW-1185">Reference proteome</keyword>
<organism evidence="4 5">
    <name type="scientific">Stichopus japonicus</name>
    <name type="common">Sea cucumber</name>
    <dbReference type="NCBI Taxonomy" id="307972"/>
    <lineage>
        <taxon>Eukaryota</taxon>
        <taxon>Metazoa</taxon>
        <taxon>Echinodermata</taxon>
        <taxon>Eleutherozoa</taxon>
        <taxon>Echinozoa</taxon>
        <taxon>Holothuroidea</taxon>
        <taxon>Aspidochirotacea</taxon>
        <taxon>Aspidochirotida</taxon>
        <taxon>Stichopodidae</taxon>
        <taxon>Apostichopus</taxon>
    </lineage>
</organism>
<dbReference type="STRING" id="307972.A0A2G8JHY2"/>
<protein>
    <submittedName>
        <fullName evidence="4">Fanconi anemia group A protein</fullName>
    </submittedName>
</protein>
<evidence type="ECO:0000313" key="5">
    <source>
        <dbReference type="Proteomes" id="UP000230750"/>
    </source>
</evidence>
<evidence type="ECO:0000259" key="1">
    <source>
        <dbReference type="Pfam" id="PF15865"/>
    </source>
</evidence>
<dbReference type="InterPro" id="IPR055387">
    <property type="entry name" value="FANCA_arcN"/>
</dbReference>
<name>A0A2G8JHY2_STIJA</name>
<dbReference type="InterPro" id="IPR031729">
    <property type="entry name" value="Fanconi_A_N"/>
</dbReference>
<dbReference type="GO" id="GO:0036297">
    <property type="term" value="P:interstrand cross-link repair"/>
    <property type="evidence" value="ECO:0007669"/>
    <property type="project" value="InterPro"/>
</dbReference>
<proteinExistence type="predicted"/>
<sequence>MDSLLTVLRSQADLSGIPVSVLSAKKCSSLLSEFLVTNEINMEQTFLSHSEDQKKGLDALLKTIKHLSSNFSSFDKVHFLESVTNKMPLPLELIWLLHKNAIIPLELFIQANLGNGVIYKRLIKDLLSLLVGDFNKDKEKLSKCMITDLLSFLILNAFSEEEPSKSSSQDKPLQEATQLLLGAIFEGVYDHSRIHIQDHLFLQTSWLKGNVLDASFKKFTRTQLMKFVSYKPKWTVTDAFTKQGEWSYAKTNDLTRRLFQELTHEMKPQEMLVILKRILEEEEVNWKIALSFSSYLMVISTDITPIFKELLEYFLQEAFESFEQEGLISAFLLARQATNEGAHVFMSYEDWFQGSFCRSNHPFFSSKKEVTFFLSFLTNLVPLESAQFLKVHVQHSSFIPAKYNVLLDDYITLAKTRLTDLKVPWDSTGIFKQKPSETNTRVKDETKNPAEADVHRAVDAFEKTGKIPSTVLQAIMFRRKYFHSYFLPTLLAPRMLPDIPDSKMKFIMALNQANKIPSEKFLEYEQRCGEMLNELLEEAFSEEVMEVILEPLDALKADISKLAVIVATGDCQDDLRRQLSVMADSLKMMLRSAEGENYQSVVDLEQVVIDKQLTEIVDVLLGSFSEEASDGDTARGQRKTESERLQIYLLQIKNRLRNCEKPKSDNHSNAISMVGFGSLFAYLHYHRGLFPKVKVPQITGQRTLLELVSELHPCSTADEMASSLRFLFGAIEGFITMRDCTNITVVDMIPSAVVQRLCYLIGRFKSCSGWKRTQLIKDGEFSKVLTLFNSTSFGAMVESKGKLNIHQWATWELEVTPHLDLLSDAERHNYHHLVMFSEFLPQLKETTDNIYWSAGRIILNAILDLNKEQYLDTTPNKLDIKLTSQRDLVLLVSELLSAMPPQADTRSNRVFLLGLIEERCDALRAGLNTESVTSATEREMESFIRILLCLPPAFIISNHHSQPPSEHLLEHLAQFLENHRQDLMDEPTVLPFMITVHIFKAFLMMPNSISSLDTTLGRIFHLSPLLQISIMVHWSKMKAFVMKDTWRSKVIKNFHAVQEWAKDPKTQLPSLSSTLNHTLLQSSAVFANIYQNSTILSEEFLDSFRHNSDTQVSQTFAEFLVSQSAWHILHQTEHNIYFTMLVTILQLDSTILLQVFSDNSSLKDKVTIICLFVSSCFLQCLPSESFLATAIKCHINQKKLYLDSDLFLLQSPRETSQAVEVGRFVFTLSLSNLLSLSFCEKLLSVEYLSNCNHMMETIISQSSHPALNSLPDNLVRRCSSEVQSYIRRPQAST</sequence>
<feature type="domain" description="Fanconi anaemia group A protein N-terminal" evidence="1">
    <location>
        <begin position="85"/>
        <end position="423"/>
    </location>
</feature>
<dbReference type="OrthoDB" id="2287188at2759"/>
<evidence type="ECO:0000259" key="3">
    <source>
        <dbReference type="Pfam" id="PF24783"/>
    </source>
</evidence>
<comment type="caution">
    <text evidence="4">The sequence shown here is derived from an EMBL/GenBank/DDBJ whole genome shotgun (WGS) entry which is preliminary data.</text>
</comment>
<feature type="domain" description="Fanconi anaemia group A protein helical" evidence="2">
    <location>
        <begin position="450"/>
        <end position="528"/>
    </location>
</feature>
<dbReference type="PANTHER" id="PTHR12047">
    <property type="entry name" value="FANCONI ANEMIA GROUP A PROTEIN"/>
    <property type="match status" value="1"/>
</dbReference>
<evidence type="ECO:0000313" key="4">
    <source>
        <dbReference type="EMBL" id="PIK35356.1"/>
    </source>
</evidence>
<feature type="domain" description="Fanconi anaemia group A protein arcN subdomain" evidence="3">
    <location>
        <begin position="550"/>
        <end position="764"/>
    </location>
</feature>
<dbReference type="Pfam" id="PF24783">
    <property type="entry name" value="FANCA_arcN"/>
    <property type="match status" value="1"/>
</dbReference>
<dbReference type="Pfam" id="PF15865">
    <property type="entry name" value="Fanconi_A_N"/>
    <property type="match status" value="1"/>
</dbReference>